<evidence type="ECO:0000313" key="2">
    <source>
        <dbReference type="Proteomes" id="UP000230603"/>
    </source>
</evidence>
<proteinExistence type="predicted"/>
<protein>
    <recommendedName>
        <fullName evidence="3">Methyltransferase domain-containing protein</fullName>
    </recommendedName>
</protein>
<dbReference type="CDD" id="cd02440">
    <property type="entry name" value="AdoMet_MTases"/>
    <property type="match status" value="1"/>
</dbReference>
<sequence length="222" mass="25386">MASKKSKKIGIYDSCINEYVYDEVPEGSHCLDVGCWTGNLGKKLIKEKKCRVDGIDFNSEALTEAKDRGYQEVFNINLNCNPQAINKIKKRYDCIICADVLEHLNNPELVLSLLMKKMKKDGIIISSVPNIGFAKQRFELLFGKFEYNPAGGIMDKTHLRFFTAKSLRALYEQAGFRVESFSGYSLVKNKYFFLRFLAKIWPSLFALQFLVKVKLKNTTGIH</sequence>
<dbReference type="PANTHER" id="PTHR43861">
    <property type="entry name" value="TRANS-ACONITATE 2-METHYLTRANSFERASE-RELATED"/>
    <property type="match status" value="1"/>
</dbReference>
<name>A0A2M8L931_9BACT</name>
<dbReference type="SUPFAM" id="SSF53335">
    <property type="entry name" value="S-adenosyl-L-methionine-dependent methyltransferases"/>
    <property type="match status" value="1"/>
</dbReference>
<dbReference type="Pfam" id="PF13489">
    <property type="entry name" value="Methyltransf_23"/>
    <property type="match status" value="1"/>
</dbReference>
<dbReference type="Proteomes" id="UP000230603">
    <property type="component" value="Unassembled WGS sequence"/>
</dbReference>
<dbReference type="InterPro" id="IPR029063">
    <property type="entry name" value="SAM-dependent_MTases_sf"/>
</dbReference>
<evidence type="ECO:0000313" key="1">
    <source>
        <dbReference type="EMBL" id="PJE73111.1"/>
    </source>
</evidence>
<gene>
    <name evidence="1" type="ORF">COV00_01610</name>
</gene>
<evidence type="ECO:0008006" key="3">
    <source>
        <dbReference type="Google" id="ProtNLM"/>
    </source>
</evidence>
<reference evidence="2" key="1">
    <citation type="submission" date="2017-09" db="EMBL/GenBank/DDBJ databases">
        <title>Depth-based differentiation of microbial function through sediment-hosted aquifers and enrichment of novel symbionts in the deep terrestrial subsurface.</title>
        <authorList>
            <person name="Probst A.J."/>
            <person name="Ladd B."/>
            <person name="Jarett J.K."/>
            <person name="Geller-Mcgrath D.E."/>
            <person name="Sieber C.M.K."/>
            <person name="Emerson J.B."/>
            <person name="Anantharaman K."/>
            <person name="Thomas B.C."/>
            <person name="Malmstrom R."/>
            <person name="Stieglmeier M."/>
            <person name="Klingl A."/>
            <person name="Woyke T."/>
            <person name="Ryan C.M."/>
            <person name="Banfield J.F."/>
        </authorList>
    </citation>
    <scope>NUCLEOTIDE SEQUENCE [LARGE SCALE GENOMIC DNA]</scope>
</reference>
<dbReference type="EMBL" id="PFEP01000024">
    <property type="protein sequence ID" value="PJE73111.1"/>
    <property type="molecule type" value="Genomic_DNA"/>
</dbReference>
<comment type="caution">
    <text evidence="1">The sequence shown here is derived from an EMBL/GenBank/DDBJ whole genome shotgun (WGS) entry which is preliminary data.</text>
</comment>
<dbReference type="Gene3D" id="3.40.50.150">
    <property type="entry name" value="Vaccinia Virus protein VP39"/>
    <property type="match status" value="1"/>
</dbReference>
<dbReference type="AlphaFoldDB" id="A0A2M8L931"/>
<organism evidence="1 2">
    <name type="scientific">Candidatus Tagabacteria bacterium CG10_big_fil_rev_8_21_14_0_10_40_13</name>
    <dbReference type="NCBI Taxonomy" id="1975022"/>
    <lineage>
        <taxon>Bacteria</taxon>
        <taxon>Candidatus Tagaibacteriota</taxon>
    </lineage>
</organism>
<accession>A0A2M8L931</accession>